<dbReference type="InterPro" id="IPR009057">
    <property type="entry name" value="Homeodomain-like_sf"/>
</dbReference>
<protein>
    <submittedName>
        <fullName evidence="6">Transcriptional repressor BetI</fullName>
    </submittedName>
</protein>
<proteinExistence type="predicted"/>
<dbReference type="GO" id="GO:0000976">
    <property type="term" value="F:transcription cis-regulatory region binding"/>
    <property type="evidence" value="ECO:0007669"/>
    <property type="project" value="TreeGrafter"/>
</dbReference>
<dbReference type="Gene3D" id="1.10.357.10">
    <property type="entry name" value="Tetracycline Repressor, domain 2"/>
    <property type="match status" value="1"/>
</dbReference>
<dbReference type="InterPro" id="IPR001647">
    <property type="entry name" value="HTH_TetR"/>
</dbReference>
<organism evidence="6 7">
    <name type="scientific">Shimia marina</name>
    <dbReference type="NCBI Taxonomy" id="321267"/>
    <lineage>
        <taxon>Bacteria</taxon>
        <taxon>Pseudomonadati</taxon>
        <taxon>Pseudomonadota</taxon>
        <taxon>Alphaproteobacteria</taxon>
        <taxon>Rhodobacterales</taxon>
        <taxon>Roseobacteraceae</taxon>
    </lineage>
</organism>
<dbReference type="STRING" id="321267.SHM7688_01032"/>
<dbReference type="Pfam" id="PF00440">
    <property type="entry name" value="TetR_N"/>
    <property type="match status" value="1"/>
</dbReference>
<keyword evidence="1" id="KW-0805">Transcription regulation</keyword>
<dbReference type="PANTHER" id="PTHR30055:SF234">
    <property type="entry name" value="HTH-TYPE TRANSCRIPTIONAL REGULATOR BETI"/>
    <property type="match status" value="1"/>
</dbReference>
<dbReference type="RefSeq" id="WP_058238879.1">
    <property type="nucleotide sequence ID" value="NZ_CYPW01000006.1"/>
</dbReference>
<feature type="DNA-binding region" description="H-T-H motif" evidence="4">
    <location>
        <begin position="24"/>
        <end position="43"/>
    </location>
</feature>
<evidence type="ECO:0000256" key="2">
    <source>
        <dbReference type="ARBA" id="ARBA00023125"/>
    </source>
</evidence>
<evidence type="ECO:0000256" key="4">
    <source>
        <dbReference type="PROSITE-ProRule" id="PRU00335"/>
    </source>
</evidence>
<accession>A0A0P1EN00</accession>
<feature type="domain" description="HTH tetR-type" evidence="5">
    <location>
        <begin position="3"/>
        <end position="61"/>
    </location>
</feature>
<dbReference type="AlphaFoldDB" id="A0A0P1EN00"/>
<reference evidence="6 7" key="1">
    <citation type="submission" date="2015-09" db="EMBL/GenBank/DDBJ databases">
        <authorList>
            <consortium name="Swine Surveillance"/>
        </authorList>
    </citation>
    <scope>NUCLEOTIDE SEQUENCE [LARGE SCALE GENOMIC DNA]</scope>
    <source>
        <strain evidence="6 7">CECT 7688</strain>
    </source>
</reference>
<dbReference type="SUPFAM" id="SSF48498">
    <property type="entry name" value="Tetracyclin repressor-like, C-terminal domain"/>
    <property type="match status" value="1"/>
</dbReference>
<keyword evidence="7" id="KW-1185">Reference proteome</keyword>
<dbReference type="SUPFAM" id="SSF46689">
    <property type="entry name" value="Homeodomain-like"/>
    <property type="match status" value="1"/>
</dbReference>
<evidence type="ECO:0000313" key="6">
    <source>
        <dbReference type="EMBL" id="CUH51594.1"/>
    </source>
</evidence>
<evidence type="ECO:0000259" key="5">
    <source>
        <dbReference type="PROSITE" id="PS50977"/>
    </source>
</evidence>
<dbReference type="GO" id="GO:0003700">
    <property type="term" value="F:DNA-binding transcription factor activity"/>
    <property type="evidence" value="ECO:0007669"/>
    <property type="project" value="TreeGrafter"/>
</dbReference>
<keyword evidence="3" id="KW-0804">Transcription</keyword>
<name>A0A0P1EN00_9RHOB</name>
<dbReference type="PANTHER" id="PTHR30055">
    <property type="entry name" value="HTH-TYPE TRANSCRIPTIONAL REGULATOR RUTR"/>
    <property type="match status" value="1"/>
</dbReference>
<evidence type="ECO:0000256" key="3">
    <source>
        <dbReference type="ARBA" id="ARBA00023163"/>
    </source>
</evidence>
<dbReference type="Proteomes" id="UP000054823">
    <property type="component" value="Unassembled WGS sequence"/>
</dbReference>
<dbReference type="EMBL" id="CYPW01000006">
    <property type="protein sequence ID" value="CUH51594.1"/>
    <property type="molecule type" value="Genomic_DNA"/>
</dbReference>
<dbReference type="PROSITE" id="PS50977">
    <property type="entry name" value="HTH_TETR_2"/>
    <property type="match status" value="1"/>
</dbReference>
<evidence type="ECO:0000313" key="7">
    <source>
        <dbReference type="Proteomes" id="UP000054823"/>
    </source>
</evidence>
<evidence type="ECO:0000256" key="1">
    <source>
        <dbReference type="ARBA" id="ARBA00023015"/>
    </source>
</evidence>
<keyword evidence="2 4" id="KW-0238">DNA-binding</keyword>
<sequence>MMRKTHNRILEAGFRVFAATPTATLQDVADEAGIGRATLHRHFKGREELMAALALTAMKELDTAIEAATQDASSHTEALRRSLDAMIPLADRQMFLANEPLDHVPEVLAAYTQQLDELAEAIEAAKDEGGFDRAVPTAWIVQAYETLTYAAWAVVRDGNVTATEAAELMWRTLQSGLSGGQS</sequence>
<dbReference type="InterPro" id="IPR036271">
    <property type="entry name" value="Tet_transcr_reg_TetR-rel_C_sf"/>
</dbReference>
<gene>
    <name evidence="6" type="ORF">SHM7688_01032</name>
</gene>
<dbReference type="InterPro" id="IPR050109">
    <property type="entry name" value="HTH-type_TetR-like_transc_reg"/>
</dbReference>